<protein>
    <submittedName>
        <fullName evidence="2">SDR family NAD(P)-dependent oxidoreductase</fullName>
    </submittedName>
</protein>
<dbReference type="EMBL" id="CP031356">
    <property type="protein sequence ID" value="AXK46262.1"/>
    <property type="molecule type" value="Genomic_DNA"/>
</dbReference>
<dbReference type="Gene3D" id="3.40.50.720">
    <property type="entry name" value="NAD(P)-binding Rossmann-like Domain"/>
    <property type="match status" value="1"/>
</dbReference>
<dbReference type="RefSeq" id="WP_115414012.1">
    <property type="nucleotide sequence ID" value="NZ_CP031356.1"/>
</dbReference>
<dbReference type="InterPro" id="IPR036291">
    <property type="entry name" value="NAD(P)-bd_dom_sf"/>
</dbReference>
<accession>A0A345YQR0</accession>
<proteinExistence type="predicted"/>
<keyword evidence="3" id="KW-1185">Reference proteome</keyword>
<dbReference type="Proteomes" id="UP000282185">
    <property type="component" value="Unassembled WGS sequence"/>
</dbReference>
<dbReference type="SUPFAM" id="SSF51735">
    <property type="entry name" value="NAD(P)-binding Rossmann-fold domains"/>
    <property type="match status" value="1"/>
</dbReference>
<dbReference type="EMBL" id="QSWH01000002">
    <property type="protein sequence ID" value="RRR24002.1"/>
    <property type="molecule type" value="Genomic_DNA"/>
</dbReference>
<dbReference type="KEGG" id="bsau:DWV08_12010"/>
<sequence>MTTRTLLVGCGRVGLRVGELLRADGGAPPAEVLGLRRDPSSLPEGFVPIAADLSAPLPSPLPAVDAMVITLAPSVAASYREPLAHLAAALPGIPSCTVFVSSTRVLEGYDASRPLTEADPARPRSDRARVLLEGEERARELFGAVVLRPAGIYGPGRDRLLRTVLEGRPVEHERHTNRIHEADLARAIVALLSMPDPPALLHASDGAPARLGEIVAHLAARLDVPVPPRAAPDPAAGTVLDATALHRLLGTLEVPDFRAGYDAMLRERPLSR</sequence>
<evidence type="ECO:0000313" key="1">
    <source>
        <dbReference type="EMBL" id="AXK46262.1"/>
    </source>
</evidence>
<name>A0A345YQR0_9MICO</name>
<evidence type="ECO:0000313" key="2">
    <source>
        <dbReference type="EMBL" id="RRR24002.1"/>
    </source>
</evidence>
<evidence type="ECO:0000313" key="3">
    <source>
        <dbReference type="Proteomes" id="UP000254236"/>
    </source>
</evidence>
<gene>
    <name evidence="1" type="ORF">DWV08_12010</name>
    <name evidence="2" type="ORF">DXU92_03760</name>
</gene>
<dbReference type="OrthoDB" id="9808276at2"/>
<reference evidence="2 4" key="2">
    <citation type="submission" date="2018-08" db="EMBL/GenBank/DDBJ databases">
        <title>Brachybacterium saurashtrense DSM 23186.</title>
        <authorList>
            <person name="Li Y."/>
        </authorList>
    </citation>
    <scope>NUCLEOTIDE SEQUENCE [LARGE SCALE GENOMIC DNA]</scope>
    <source>
        <strain evidence="2 4">DSM 23186</strain>
    </source>
</reference>
<dbReference type="Proteomes" id="UP000254236">
    <property type="component" value="Chromosome"/>
</dbReference>
<organism evidence="2 4">
    <name type="scientific">Brachybacterium saurashtrense</name>
    <dbReference type="NCBI Taxonomy" id="556288"/>
    <lineage>
        <taxon>Bacteria</taxon>
        <taxon>Bacillati</taxon>
        <taxon>Actinomycetota</taxon>
        <taxon>Actinomycetes</taxon>
        <taxon>Micrococcales</taxon>
        <taxon>Dermabacteraceae</taxon>
        <taxon>Brachybacterium</taxon>
    </lineage>
</organism>
<evidence type="ECO:0000313" key="4">
    <source>
        <dbReference type="Proteomes" id="UP000282185"/>
    </source>
</evidence>
<reference evidence="1 3" key="1">
    <citation type="submission" date="2018-07" db="EMBL/GenBank/DDBJ databases">
        <title>Brachybacterium saurashtrense DSM 23186 genome sequence.</title>
        <authorList>
            <person name="Guo L."/>
        </authorList>
    </citation>
    <scope>NUCLEOTIDE SEQUENCE [LARGE SCALE GENOMIC DNA]</scope>
    <source>
        <strain evidence="1 3">DSM 23186</strain>
    </source>
</reference>
<dbReference type="AlphaFoldDB" id="A0A345YQR0"/>